<feature type="transmembrane region" description="Helical" evidence="1">
    <location>
        <begin position="62"/>
        <end position="79"/>
    </location>
</feature>
<reference evidence="2" key="1">
    <citation type="submission" date="2023-03" db="EMBL/GenBank/DDBJ databases">
        <title>Actinorhabdospora filicis NBRC 111898.</title>
        <authorList>
            <person name="Ichikawa N."/>
            <person name="Sato H."/>
            <person name="Tonouchi N."/>
        </authorList>
    </citation>
    <scope>NUCLEOTIDE SEQUENCE</scope>
    <source>
        <strain evidence="2">NBRC 111898</strain>
    </source>
</reference>
<feature type="transmembrane region" description="Helical" evidence="1">
    <location>
        <begin position="181"/>
        <end position="201"/>
    </location>
</feature>
<organism evidence="2 3">
    <name type="scientific">Actinorhabdospora filicis</name>
    <dbReference type="NCBI Taxonomy" id="1785913"/>
    <lineage>
        <taxon>Bacteria</taxon>
        <taxon>Bacillati</taxon>
        <taxon>Actinomycetota</taxon>
        <taxon>Actinomycetes</taxon>
        <taxon>Micromonosporales</taxon>
        <taxon>Micromonosporaceae</taxon>
        <taxon>Actinorhabdospora</taxon>
    </lineage>
</organism>
<keyword evidence="1" id="KW-1133">Transmembrane helix</keyword>
<feature type="transmembrane region" description="Helical" evidence="1">
    <location>
        <begin position="91"/>
        <end position="110"/>
    </location>
</feature>
<evidence type="ECO:0000313" key="3">
    <source>
        <dbReference type="Proteomes" id="UP001165079"/>
    </source>
</evidence>
<feature type="transmembrane region" description="Helical" evidence="1">
    <location>
        <begin position="24"/>
        <end position="42"/>
    </location>
</feature>
<dbReference type="AlphaFoldDB" id="A0A9W6W9L5"/>
<proteinExistence type="predicted"/>
<keyword evidence="3" id="KW-1185">Reference proteome</keyword>
<evidence type="ECO:0000256" key="1">
    <source>
        <dbReference type="SAM" id="Phobius"/>
    </source>
</evidence>
<keyword evidence="1" id="KW-0472">Membrane</keyword>
<feature type="transmembrane region" description="Helical" evidence="1">
    <location>
        <begin position="122"/>
        <end position="144"/>
    </location>
</feature>
<gene>
    <name evidence="2" type="ORF">Afil01_24680</name>
</gene>
<name>A0A9W6W9L5_9ACTN</name>
<feature type="transmembrane region" description="Helical" evidence="1">
    <location>
        <begin position="156"/>
        <end position="175"/>
    </location>
</feature>
<comment type="caution">
    <text evidence="2">The sequence shown here is derived from an EMBL/GenBank/DDBJ whole genome shotgun (WGS) entry which is preliminary data.</text>
</comment>
<sequence length="210" mass="22128">MADLRPRAHEGEHMTAPLTATRPGAIRVAGAAALLGTLAWSLGQLDRNNVTIDDGQSAWDLGTGGVFMLTVIGLHWAVLATRATGPRKGRIIPIGLMGTAFLAAIVNVASMPYPTYGDLPGWLMVIDPAWPLTMLGMAVEGIAIARVGKWTGPLRWLPLAAGVWLPVLIGLKFGVGDGVALTYLSALWLLGTYGFIGALLLTRPKAAIGW</sequence>
<protein>
    <submittedName>
        <fullName evidence="2">Uncharacterized protein</fullName>
    </submittedName>
</protein>
<dbReference type="Proteomes" id="UP001165079">
    <property type="component" value="Unassembled WGS sequence"/>
</dbReference>
<keyword evidence="1" id="KW-0812">Transmembrane</keyword>
<evidence type="ECO:0000313" key="2">
    <source>
        <dbReference type="EMBL" id="GLZ77661.1"/>
    </source>
</evidence>
<dbReference type="EMBL" id="BSTX01000001">
    <property type="protein sequence ID" value="GLZ77661.1"/>
    <property type="molecule type" value="Genomic_DNA"/>
</dbReference>
<accession>A0A9W6W9L5</accession>